<reference evidence="1 2" key="1">
    <citation type="journal article" date="2017" name="Nat. Commun.">
        <title>Genome assembly with in vitro proximity ligation data and whole-genome triplication in lettuce.</title>
        <authorList>
            <person name="Reyes-Chin-Wo S."/>
            <person name="Wang Z."/>
            <person name="Yang X."/>
            <person name="Kozik A."/>
            <person name="Arikit S."/>
            <person name="Song C."/>
            <person name="Xia L."/>
            <person name="Froenicke L."/>
            <person name="Lavelle D.O."/>
            <person name="Truco M.J."/>
            <person name="Xia R."/>
            <person name="Zhu S."/>
            <person name="Xu C."/>
            <person name="Xu H."/>
            <person name="Xu X."/>
            <person name="Cox K."/>
            <person name="Korf I."/>
            <person name="Meyers B.C."/>
            <person name="Michelmore R.W."/>
        </authorList>
    </citation>
    <scope>NUCLEOTIDE SEQUENCE [LARGE SCALE GENOMIC DNA]</scope>
    <source>
        <strain evidence="2">cv. Salinas</strain>
        <tissue evidence="1">Seedlings</tissue>
    </source>
</reference>
<protein>
    <submittedName>
        <fullName evidence="1">Uncharacterized protein</fullName>
    </submittedName>
</protein>
<organism evidence="1 2">
    <name type="scientific">Lactuca sativa</name>
    <name type="common">Garden lettuce</name>
    <dbReference type="NCBI Taxonomy" id="4236"/>
    <lineage>
        <taxon>Eukaryota</taxon>
        <taxon>Viridiplantae</taxon>
        <taxon>Streptophyta</taxon>
        <taxon>Embryophyta</taxon>
        <taxon>Tracheophyta</taxon>
        <taxon>Spermatophyta</taxon>
        <taxon>Magnoliopsida</taxon>
        <taxon>eudicotyledons</taxon>
        <taxon>Gunneridae</taxon>
        <taxon>Pentapetalae</taxon>
        <taxon>asterids</taxon>
        <taxon>campanulids</taxon>
        <taxon>Asterales</taxon>
        <taxon>Asteraceae</taxon>
        <taxon>Cichorioideae</taxon>
        <taxon>Cichorieae</taxon>
        <taxon>Lactucinae</taxon>
        <taxon>Lactuca</taxon>
    </lineage>
</organism>
<dbReference type="EMBL" id="NBSK02000006">
    <property type="protein sequence ID" value="KAJ0199835.1"/>
    <property type="molecule type" value="Genomic_DNA"/>
</dbReference>
<dbReference type="InterPro" id="IPR029044">
    <property type="entry name" value="Nucleotide-diphossugar_trans"/>
</dbReference>
<keyword evidence="2" id="KW-1185">Reference proteome</keyword>
<comment type="caution">
    <text evidence="1">The sequence shown here is derived from an EMBL/GenBank/DDBJ whole genome shotgun (WGS) entry which is preliminary data.</text>
</comment>
<evidence type="ECO:0000313" key="1">
    <source>
        <dbReference type="EMBL" id="KAJ0199835.1"/>
    </source>
</evidence>
<gene>
    <name evidence="1" type="ORF">LSAT_V11C600315410</name>
</gene>
<sequence>MLILFLFLKKPKKLLEALQGLLIQMLRIEMAINVEYNELDTLLRATSHPDGDVNCDTGFSPYPGNINQLILVVGPYMDELSKTSGSNKGVC</sequence>
<dbReference type="Proteomes" id="UP000235145">
    <property type="component" value="Unassembled WGS sequence"/>
</dbReference>
<dbReference type="Gene3D" id="3.90.550.10">
    <property type="entry name" value="Spore Coat Polysaccharide Biosynthesis Protein SpsA, Chain A"/>
    <property type="match status" value="1"/>
</dbReference>
<accession>A0A9R1V509</accession>
<name>A0A9R1V509_LACSA</name>
<dbReference type="AlphaFoldDB" id="A0A9R1V509"/>
<proteinExistence type="predicted"/>
<evidence type="ECO:0000313" key="2">
    <source>
        <dbReference type="Proteomes" id="UP000235145"/>
    </source>
</evidence>